<dbReference type="Pfam" id="PF00155">
    <property type="entry name" value="Aminotran_1_2"/>
    <property type="match status" value="1"/>
</dbReference>
<proteinExistence type="inferred from homology"/>
<evidence type="ECO:0000313" key="7">
    <source>
        <dbReference type="EMBL" id="AMV67810.1"/>
    </source>
</evidence>
<dbReference type="GO" id="GO:0004069">
    <property type="term" value="F:L-aspartate:2-oxoglutarate aminotransferase activity"/>
    <property type="evidence" value="ECO:0007669"/>
    <property type="project" value="UniProtKB-EC"/>
</dbReference>
<dbReference type="CDD" id="cd00609">
    <property type="entry name" value="AAT_like"/>
    <property type="match status" value="1"/>
</dbReference>
<feature type="domain" description="Aminotransferase class I/classII large" evidence="6">
    <location>
        <begin position="32"/>
        <end position="288"/>
    </location>
</feature>
<comment type="cofactor">
    <cofactor evidence="1">
        <name>pyridoxal 5'-phosphate</name>
        <dbReference type="ChEBI" id="CHEBI:597326"/>
    </cofactor>
</comment>
<dbReference type="Gene3D" id="3.40.640.10">
    <property type="entry name" value="Type I PLP-dependent aspartate aminotransferase-like (Major domain)"/>
    <property type="match status" value="1"/>
</dbReference>
<protein>
    <recommendedName>
        <fullName evidence="2">cysteine-S-conjugate beta-lyase</fullName>
        <ecNumber evidence="2">4.4.1.13</ecNumber>
    </recommendedName>
</protein>
<dbReference type="PANTHER" id="PTHR43525:SF1">
    <property type="entry name" value="PROTEIN MALY"/>
    <property type="match status" value="1"/>
</dbReference>
<evidence type="ECO:0000256" key="5">
    <source>
        <dbReference type="ARBA" id="ARBA00037974"/>
    </source>
</evidence>
<dbReference type="InterPro" id="IPR015421">
    <property type="entry name" value="PyrdxlP-dep_Trfase_major"/>
</dbReference>
<evidence type="ECO:0000256" key="1">
    <source>
        <dbReference type="ARBA" id="ARBA00001933"/>
    </source>
</evidence>
<evidence type="ECO:0000256" key="4">
    <source>
        <dbReference type="ARBA" id="ARBA00023239"/>
    </source>
</evidence>
<evidence type="ECO:0000313" key="8">
    <source>
        <dbReference type="Proteomes" id="UP000076244"/>
    </source>
</evidence>
<name>A0ABN4NB14_9LACO</name>
<dbReference type="Gene3D" id="3.90.1150.10">
    <property type="entry name" value="Aspartate Aminotransferase, domain 1"/>
    <property type="match status" value="1"/>
</dbReference>
<dbReference type="SUPFAM" id="SSF53383">
    <property type="entry name" value="PLP-dependent transferases"/>
    <property type="match status" value="1"/>
</dbReference>
<keyword evidence="8" id="KW-1185">Reference proteome</keyword>
<dbReference type="InterPro" id="IPR015424">
    <property type="entry name" value="PyrdxlP-dep_Trfase"/>
</dbReference>
<dbReference type="PANTHER" id="PTHR43525">
    <property type="entry name" value="PROTEIN MALY"/>
    <property type="match status" value="1"/>
</dbReference>
<dbReference type="InterPro" id="IPR015422">
    <property type="entry name" value="PyrdxlP-dep_Trfase_small"/>
</dbReference>
<keyword evidence="7" id="KW-0808">Transferase</keyword>
<dbReference type="GeneID" id="57277072"/>
<reference evidence="7 8" key="1">
    <citation type="journal article" date="2016" name="PLoS ONE">
        <title>The Identification of Novel Diagnostic Marker Genes for the Detection of Beer Spoiling Pediococcus damnosus Strains Using the BlAst Diagnostic Gene findEr.</title>
        <authorList>
            <person name="Behr J."/>
            <person name="Geissler A.J."/>
            <person name="Schmid J."/>
            <person name="Zehe A."/>
            <person name="Vogel R.F."/>
        </authorList>
    </citation>
    <scope>NUCLEOTIDE SEQUENCE [LARGE SCALE GENOMIC DNA]</scope>
    <source>
        <strain evidence="7 8">TMW 2.1535</strain>
    </source>
</reference>
<dbReference type="EMBL" id="CP012288">
    <property type="protein sequence ID" value="AMV67810.1"/>
    <property type="molecule type" value="Genomic_DNA"/>
</dbReference>
<evidence type="ECO:0000256" key="2">
    <source>
        <dbReference type="ARBA" id="ARBA00012224"/>
    </source>
</evidence>
<dbReference type="Proteomes" id="UP000076244">
    <property type="component" value="Chromosome"/>
</dbReference>
<accession>A0ABN4NB14</accession>
<sequence>MDYNFDKITNRQNTDAIKWDPMAQQNDFGAKNILPFGIADMDFPVAPAIQSALQKRLDNGVFGYSEGTDYNEALQNWMKQQHNWNIPSEWITNTNGIVLAINLAIQAFCQAGDQVLIQEPVYYPFASSARNNGCQVVSNDLINHDGHYEIDFDDFEKKAADPKTTLFILCSPHNPIGRIWTSEELHHMVKICAKYHVYVIADEIHSDLTMPNEKFINTAVAAKEWQDNVMTCLSESKAFNLAGIKISYIVISDPHMRQLFRRSVDRSFAVDLNPFAMAATVAAYRDSEDWLK</sequence>
<dbReference type="InterPro" id="IPR004839">
    <property type="entry name" value="Aminotransferase_I/II_large"/>
</dbReference>
<evidence type="ECO:0000256" key="3">
    <source>
        <dbReference type="ARBA" id="ARBA00022898"/>
    </source>
</evidence>
<keyword evidence="7" id="KW-0032">Aminotransferase</keyword>
<organism evidence="7 8">
    <name type="scientific">Pediococcus damnosus</name>
    <dbReference type="NCBI Taxonomy" id="51663"/>
    <lineage>
        <taxon>Bacteria</taxon>
        <taxon>Bacillati</taxon>
        <taxon>Bacillota</taxon>
        <taxon>Bacilli</taxon>
        <taxon>Lactobacillales</taxon>
        <taxon>Lactobacillaceae</taxon>
        <taxon>Pediococcus</taxon>
    </lineage>
</organism>
<evidence type="ECO:0000259" key="6">
    <source>
        <dbReference type="Pfam" id="PF00155"/>
    </source>
</evidence>
<dbReference type="RefSeq" id="WP_052694523.1">
    <property type="nucleotide sequence ID" value="NZ_BAAAXI010000019.1"/>
</dbReference>
<keyword evidence="3" id="KW-0663">Pyridoxal phosphate</keyword>
<comment type="similarity">
    <text evidence="5">Belongs to the class-II pyridoxal-phosphate-dependent aminotransferase family. MalY/PatB cystathionine beta-lyase subfamily.</text>
</comment>
<dbReference type="InterPro" id="IPR051798">
    <property type="entry name" value="Class-II_PLP-Dep_Aminotrans"/>
</dbReference>
<gene>
    <name evidence="7" type="ORF">ADU72_1889</name>
</gene>
<keyword evidence="4" id="KW-0456">Lyase</keyword>
<dbReference type="EC" id="4.4.1.13" evidence="2"/>